<dbReference type="Proteomes" id="UP000230233">
    <property type="component" value="Chromosome I"/>
</dbReference>
<accession>A0A2G5VJA2</accession>
<sequence>MLKILLFPFLSLDSFALPLLSLIYETSTTPEESFIIFQTIHKPKMLYTIAAVGACAYFAVTDSIVKKAVVETVKAVVWPTSDEQVAAQMKEKKTDKEDEDWALY</sequence>
<feature type="chain" id="PRO_5013922641" evidence="1">
    <location>
        <begin position="17"/>
        <end position="104"/>
    </location>
</feature>
<evidence type="ECO:0000256" key="1">
    <source>
        <dbReference type="SAM" id="SignalP"/>
    </source>
</evidence>
<dbReference type="AlphaFoldDB" id="A0A2G5VJA2"/>
<keyword evidence="1" id="KW-0732">Signal</keyword>
<name>A0A2G5VJA2_9PELO</name>
<comment type="caution">
    <text evidence="2">The sequence shown here is derived from an EMBL/GenBank/DDBJ whole genome shotgun (WGS) entry which is preliminary data.</text>
</comment>
<reference evidence="3" key="1">
    <citation type="submission" date="2017-10" db="EMBL/GenBank/DDBJ databases">
        <title>Rapid genome shrinkage in a self-fertile nematode reveals novel sperm competition proteins.</title>
        <authorList>
            <person name="Yin D."/>
            <person name="Schwarz E.M."/>
            <person name="Thomas C.G."/>
            <person name="Felde R.L."/>
            <person name="Korf I.F."/>
            <person name="Cutter A.D."/>
            <person name="Schartner C.M."/>
            <person name="Ralston E.J."/>
            <person name="Meyer B.J."/>
            <person name="Haag E.S."/>
        </authorList>
    </citation>
    <scope>NUCLEOTIDE SEQUENCE [LARGE SCALE GENOMIC DNA]</scope>
    <source>
        <strain evidence="3">JU1422</strain>
    </source>
</reference>
<keyword evidence="3" id="KW-1185">Reference proteome</keyword>
<dbReference type="EMBL" id="PDUG01000001">
    <property type="protein sequence ID" value="PIC51750.1"/>
    <property type="molecule type" value="Genomic_DNA"/>
</dbReference>
<evidence type="ECO:0000313" key="2">
    <source>
        <dbReference type="EMBL" id="PIC51750.1"/>
    </source>
</evidence>
<proteinExistence type="predicted"/>
<protein>
    <submittedName>
        <fullName evidence="2">Uncharacterized protein</fullName>
    </submittedName>
</protein>
<gene>
    <name evidence="2" type="primary">Cni-C31H5.4</name>
    <name evidence="2" type="synonym">Cnig_chr_I.g2137</name>
    <name evidence="2" type="ORF">B9Z55_002137</name>
</gene>
<organism evidence="2 3">
    <name type="scientific">Caenorhabditis nigoni</name>
    <dbReference type="NCBI Taxonomy" id="1611254"/>
    <lineage>
        <taxon>Eukaryota</taxon>
        <taxon>Metazoa</taxon>
        <taxon>Ecdysozoa</taxon>
        <taxon>Nematoda</taxon>
        <taxon>Chromadorea</taxon>
        <taxon>Rhabditida</taxon>
        <taxon>Rhabditina</taxon>
        <taxon>Rhabditomorpha</taxon>
        <taxon>Rhabditoidea</taxon>
        <taxon>Rhabditidae</taxon>
        <taxon>Peloderinae</taxon>
        <taxon>Caenorhabditis</taxon>
    </lineage>
</organism>
<evidence type="ECO:0000313" key="3">
    <source>
        <dbReference type="Proteomes" id="UP000230233"/>
    </source>
</evidence>
<feature type="signal peptide" evidence="1">
    <location>
        <begin position="1"/>
        <end position="16"/>
    </location>
</feature>